<gene>
    <name evidence="2" type="ORF">CINCED_3A013375</name>
</gene>
<feature type="compositionally biased region" description="Low complexity" evidence="1">
    <location>
        <begin position="31"/>
        <end position="43"/>
    </location>
</feature>
<evidence type="ECO:0000313" key="3">
    <source>
        <dbReference type="Proteomes" id="UP000325440"/>
    </source>
</evidence>
<accession>A0A5E4NN53</accession>
<feature type="region of interest" description="Disordered" evidence="1">
    <location>
        <begin position="17"/>
        <end position="53"/>
    </location>
</feature>
<name>A0A5E4NN53_9HEMI</name>
<evidence type="ECO:0000313" key="2">
    <source>
        <dbReference type="EMBL" id="VVC43810.1"/>
    </source>
</evidence>
<dbReference type="OrthoDB" id="6622622at2759"/>
<evidence type="ECO:0000256" key="1">
    <source>
        <dbReference type="SAM" id="MobiDB-lite"/>
    </source>
</evidence>
<dbReference type="EMBL" id="CABPRJ010002373">
    <property type="protein sequence ID" value="VVC43810.1"/>
    <property type="molecule type" value="Genomic_DNA"/>
</dbReference>
<organism evidence="2 3">
    <name type="scientific">Cinara cedri</name>
    <dbReference type="NCBI Taxonomy" id="506608"/>
    <lineage>
        <taxon>Eukaryota</taxon>
        <taxon>Metazoa</taxon>
        <taxon>Ecdysozoa</taxon>
        <taxon>Arthropoda</taxon>
        <taxon>Hexapoda</taxon>
        <taxon>Insecta</taxon>
        <taxon>Pterygota</taxon>
        <taxon>Neoptera</taxon>
        <taxon>Paraneoptera</taxon>
        <taxon>Hemiptera</taxon>
        <taxon>Sternorrhyncha</taxon>
        <taxon>Aphidomorpha</taxon>
        <taxon>Aphidoidea</taxon>
        <taxon>Aphididae</taxon>
        <taxon>Lachninae</taxon>
        <taxon>Cinara</taxon>
    </lineage>
</organism>
<dbReference type="Proteomes" id="UP000325440">
    <property type="component" value="Unassembled WGS sequence"/>
</dbReference>
<reference evidence="2 3" key="1">
    <citation type="submission" date="2019-08" db="EMBL/GenBank/DDBJ databases">
        <authorList>
            <person name="Alioto T."/>
            <person name="Alioto T."/>
            <person name="Gomez Garrido J."/>
        </authorList>
    </citation>
    <scope>NUCLEOTIDE SEQUENCE [LARGE SCALE GENOMIC DNA]</scope>
</reference>
<sequence length="189" mass="21718">MATVLLLPDRGRRGINLRTDNVPIPLPQIGSPSSSRSHSPTNSQTNENNTLKSDAERIVEDNDIWLLFRIKRFPCVVCSIIGEQGAVCKYCAIFGRAFDGKGSHRKLITLVIKPFNNWKKAIEKFNEYSRTEFRKSNAMRANNFIAVYSENCQNIIQKLDSGRAIQIEQNRKRFYFLLFKLLFFVGVKK</sequence>
<keyword evidence="3" id="KW-1185">Reference proteome</keyword>
<protein>
    <submittedName>
        <fullName evidence="2">Uncharacterized protein</fullName>
    </submittedName>
</protein>
<proteinExistence type="predicted"/>
<dbReference type="AlphaFoldDB" id="A0A5E4NN53"/>